<name>A0ABS6KNZ2_9MYCO</name>
<comment type="similarity">
    <text evidence="1">Belongs to the short-chain dehydrogenases/reductases (SDR) family.</text>
</comment>
<gene>
    <name evidence="3" type="ORF">FR943_15930</name>
</gene>
<protein>
    <submittedName>
        <fullName evidence="3">SDR family oxidoreductase</fullName>
    </submittedName>
</protein>
<proteinExistence type="inferred from homology"/>
<keyword evidence="2" id="KW-0560">Oxidoreductase</keyword>
<accession>A0ABS6KNZ2</accession>
<dbReference type="Pfam" id="PF13561">
    <property type="entry name" value="adh_short_C2"/>
    <property type="match status" value="1"/>
</dbReference>
<organism evidence="3 4">
    <name type="scientific">[Mycobacterium] fortunisiensis</name>
    <dbReference type="NCBI Taxonomy" id="2600579"/>
    <lineage>
        <taxon>Bacteria</taxon>
        <taxon>Bacillati</taxon>
        <taxon>Actinomycetota</taxon>
        <taxon>Actinomycetes</taxon>
        <taxon>Mycobacteriales</taxon>
        <taxon>Mycobacteriaceae</taxon>
        <taxon>Mycolicibacterium</taxon>
    </lineage>
</organism>
<dbReference type="PANTHER" id="PTHR43008:SF4">
    <property type="entry name" value="CHAIN DEHYDROGENASE, PUTATIVE (AFU_ORTHOLOGUE AFUA_4G08710)-RELATED"/>
    <property type="match status" value="1"/>
</dbReference>
<dbReference type="Proteomes" id="UP000812982">
    <property type="component" value="Unassembled WGS sequence"/>
</dbReference>
<keyword evidence="4" id="KW-1185">Reference proteome</keyword>
<dbReference type="InterPro" id="IPR002347">
    <property type="entry name" value="SDR_fam"/>
</dbReference>
<evidence type="ECO:0000256" key="2">
    <source>
        <dbReference type="ARBA" id="ARBA00023002"/>
    </source>
</evidence>
<evidence type="ECO:0000256" key="1">
    <source>
        <dbReference type="ARBA" id="ARBA00006484"/>
    </source>
</evidence>
<dbReference type="Pfam" id="PF00106">
    <property type="entry name" value="adh_short"/>
    <property type="match status" value="1"/>
</dbReference>
<comment type="caution">
    <text evidence="3">The sequence shown here is derived from an EMBL/GenBank/DDBJ whole genome shotgun (WGS) entry which is preliminary data.</text>
</comment>
<reference evidence="3 4" key="1">
    <citation type="journal article" date="2021" name="Sci. Rep.">
        <title>Phenotypic and genomic hallmarks of a novel, potentially pathogenic rapidly growing Mycobacterium species related to the Mycobacterium fortuitum complex.</title>
        <authorList>
            <person name="Gharbi R."/>
            <person name="Khanna V."/>
            <person name="Frigui W."/>
            <person name="Mhenni B."/>
            <person name="Brosch R."/>
            <person name="Mardassi H."/>
        </authorList>
    </citation>
    <scope>NUCLEOTIDE SEQUENCE [LARGE SCALE GENOMIC DNA]</scope>
    <source>
        <strain evidence="3 4">TNTM28</strain>
    </source>
</reference>
<dbReference type="EMBL" id="VOMB01000019">
    <property type="protein sequence ID" value="MBU9765329.1"/>
    <property type="molecule type" value="Genomic_DNA"/>
</dbReference>
<dbReference type="PROSITE" id="PS00061">
    <property type="entry name" value="ADH_SHORT"/>
    <property type="match status" value="1"/>
</dbReference>
<dbReference type="PANTHER" id="PTHR43008">
    <property type="entry name" value="BENZIL REDUCTASE"/>
    <property type="match status" value="1"/>
</dbReference>
<sequence>MLSLAANRPPGRSAREAIIGTYAVTGSASGMGLQTARRLRERGHTVIGVDLSEGDVVADLSTAAGRRAAADGVLAACGGVLDGAVLAAGLGPGPGADRNRLIAEVNFSGVVDLLQAWRPALAAADRAKVVVISSNSTTTVPIIPARTVRAIMARDTEKAVRSLRLLGRNGSALMYAASKTAVTRWLRSTAVTEAWAGAGIRLNALAPGAIMTPLLQAQLAEPREGRAVRSFPVPVGGYGDAGQLADWICFMLSDSADFLCGSVVFVDGGSDAFFRPRDWPRALPLRRLPQYLWRFKRGVRG</sequence>
<evidence type="ECO:0000313" key="4">
    <source>
        <dbReference type="Proteomes" id="UP000812982"/>
    </source>
</evidence>
<evidence type="ECO:0000313" key="3">
    <source>
        <dbReference type="EMBL" id="MBU9765329.1"/>
    </source>
</evidence>
<dbReference type="InterPro" id="IPR020904">
    <property type="entry name" value="Sc_DH/Rdtase_CS"/>
</dbReference>